<name>A0AAV4MUL3_CAEEX</name>
<dbReference type="Proteomes" id="UP001054945">
    <property type="component" value="Unassembled WGS sequence"/>
</dbReference>
<dbReference type="AlphaFoldDB" id="A0AAV4MUL3"/>
<proteinExistence type="predicted"/>
<sequence>MEETVETYDEPDQSQRITRELPKVTTSVKNFMTSPTKSSTPIKEQVLGAVSKVDAAKLVAPPGTAKPTAANGQTTASTGSPIASTSAAMDYETSTPTSPSNDNLFDFSIGSAITYLLERGVPLMQETLQHILPPLQDKCISSAQLLQVRHLMQLREDYTVFPMI</sequence>
<gene>
    <name evidence="2" type="ORF">CEXT_461001</name>
</gene>
<evidence type="ECO:0000256" key="1">
    <source>
        <dbReference type="SAM" id="MobiDB-lite"/>
    </source>
</evidence>
<feature type="compositionally biased region" description="Polar residues" evidence="1">
    <location>
        <begin position="70"/>
        <end position="102"/>
    </location>
</feature>
<evidence type="ECO:0000313" key="2">
    <source>
        <dbReference type="EMBL" id="GIX76104.1"/>
    </source>
</evidence>
<organism evidence="2 3">
    <name type="scientific">Caerostris extrusa</name>
    <name type="common">Bark spider</name>
    <name type="synonym">Caerostris bankana</name>
    <dbReference type="NCBI Taxonomy" id="172846"/>
    <lineage>
        <taxon>Eukaryota</taxon>
        <taxon>Metazoa</taxon>
        <taxon>Ecdysozoa</taxon>
        <taxon>Arthropoda</taxon>
        <taxon>Chelicerata</taxon>
        <taxon>Arachnida</taxon>
        <taxon>Araneae</taxon>
        <taxon>Araneomorphae</taxon>
        <taxon>Entelegynae</taxon>
        <taxon>Araneoidea</taxon>
        <taxon>Araneidae</taxon>
        <taxon>Caerostris</taxon>
    </lineage>
</organism>
<evidence type="ECO:0000313" key="3">
    <source>
        <dbReference type="Proteomes" id="UP001054945"/>
    </source>
</evidence>
<comment type="caution">
    <text evidence="2">The sequence shown here is derived from an EMBL/GenBank/DDBJ whole genome shotgun (WGS) entry which is preliminary data.</text>
</comment>
<protein>
    <submittedName>
        <fullName evidence="2">Uncharacterized protein</fullName>
    </submittedName>
</protein>
<keyword evidence="3" id="KW-1185">Reference proteome</keyword>
<accession>A0AAV4MUL3</accession>
<dbReference type="EMBL" id="BPLR01002649">
    <property type="protein sequence ID" value="GIX76104.1"/>
    <property type="molecule type" value="Genomic_DNA"/>
</dbReference>
<feature type="region of interest" description="Disordered" evidence="1">
    <location>
        <begin position="61"/>
        <end position="102"/>
    </location>
</feature>
<reference evidence="2 3" key="1">
    <citation type="submission" date="2021-06" db="EMBL/GenBank/DDBJ databases">
        <title>Caerostris extrusa draft genome.</title>
        <authorList>
            <person name="Kono N."/>
            <person name="Arakawa K."/>
        </authorList>
    </citation>
    <scope>NUCLEOTIDE SEQUENCE [LARGE SCALE GENOMIC DNA]</scope>
</reference>